<feature type="binding site" evidence="1">
    <location>
        <position position="409"/>
    </location>
    <ligand>
        <name>Zn(2+)</name>
        <dbReference type="ChEBI" id="CHEBI:29105"/>
    </ligand>
</feature>
<organism evidence="2 3">
    <name type="scientific">Reticulomyxa filosa</name>
    <dbReference type="NCBI Taxonomy" id="46433"/>
    <lineage>
        <taxon>Eukaryota</taxon>
        <taxon>Sar</taxon>
        <taxon>Rhizaria</taxon>
        <taxon>Retaria</taxon>
        <taxon>Foraminifera</taxon>
        <taxon>Monothalamids</taxon>
        <taxon>Reticulomyxidae</taxon>
        <taxon>Reticulomyxa</taxon>
    </lineage>
</organism>
<dbReference type="GO" id="GO:0005975">
    <property type="term" value="P:carbohydrate metabolic process"/>
    <property type="evidence" value="ECO:0007669"/>
    <property type="project" value="InterPro"/>
</dbReference>
<sequence length="489" mass="55764">MSTIGTTRFFENQYPSWEEFTKLHPALLKAEDNTDGVTELLKEFSSQFVDSCSEYVASLVLELFKEFPQKNLRNTEYSGSIYVGIGGIPVFLLRIIQIFDTELSTASNKENKEKIDVETDEKNPKNEVNYTNDIKDRIEKKLLAILTSKLHIESAKVRDHLLQNALDYNAAALAEFESRHRKRYTMIEGISGAYAVRAVCYHYQGNKEKVESYISKLKSLFEEVMTLLDCELLYGRMGYVSAFLFIQNHTGLPLMNSNEVIRVTESVIETGKNYSKSVQSRFVWMWSWHDNLYFGGAHGVSGILYTMLNVPKIVEKYHKELLSMVEQCKHQMQLKSGNYASSPRSLNKGKDTLVHWCHGAPSFVLLFCKAYHALPSLNEKVASTIRGYAEECSEVVWKRGILHKGPGLCHGVGGNGFTFLTMYRSFNFRLRYLYQAFCFTSFLLNISKLKDFYATPDHPSSLFEGRIGGGMLVLDTIFSPRSSKFPCVE</sequence>
<dbReference type="OrthoDB" id="10257263at2759"/>
<dbReference type="SUPFAM" id="SSF158745">
    <property type="entry name" value="LanC-like"/>
    <property type="match status" value="1"/>
</dbReference>
<dbReference type="CDD" id="cd04794">
    <property type="entry name" value="euk_LANCL"/>
    <property type="match status" value="1"/>
</dbReference>
<dbReference type="PANTHER" id="PTHR12736">
    <property type="entry name" value="LANC-LIKE PROTEIN"/>
    <property type="match status" value="1"/>
</dbReference>
<protein>
    <submittedName>
        <fullName evidence="2">Uncharacterized protein</fullName>
    </submittedName>
</protein>
<feature type="binding site" evidence="1">
    <location>
        <position position="410"/>
    </location>
    <ligand>
        <name>Zn(2+)</name>
        <dbReference type="ChEBI" id="CHEBI:29105"/>
    </ligand>
</feature>
<proteinExistence type="predicted"/>
<keyword evidence="1" id="KW-0479">Metal-binding</keyword>
<dbReference type="Proteomes" id="UP000023152">
    <property type="component" value="Unassembled WGS sequence"/>
</dbReference>
<dbReference type="GO" id="GO:0031179">
    <property type="term" value="P:peptide modification"/>
    <property type="evidence" value="ECO:0007669"/>
    <property type="project" value="InterPro"/>
</dbReference>
<dbReference type="AlphaFoldDB" id="X6PG84"/>
<dbReference type="GO" id="GO:0005886">
    <property type="term" value="C:plasma membrane"/>
    <property type="evidence" value="ECO:0007669"/>
    <property type="project" value="TreeGrafter"/>
</dbReference>
<dbReference type="Gene3D" id="1.50.10.10">
    <property type="match status" value="1"/>
</dbReference>
<dbReference type="OMA" id="CSEYVAS"/>
<name>X6PG84_RETFI</name>
<dbReference type="EMBL" id="ASPP01000378">
    <property type="protein sequence ID" value="ETO36702.1"/>
    <property type="molecule type" value="Genomic_DNA"/>
</dbReference>
<dbReference type="PRINTS" id="PR01950">
    <property type="entry name" value="LANCSUPER"/>
</dbReference>
<dbReference type="InterPro" id="IPR007822">
    <property type="entry name" value="LANC-like"/>
</dbReference>
<dbReference type="PANTHER" id="PTHR12736:SF7">
    <property type="entry name" value="LANC-LIKE PROTEIN 3"/>
    <property type="match status" value="1"/>
</dbReference>
<evidence type="ECO:0000313" key="2">
    <source>
        <dbReference type="EMBL" id="ETO36702.1"/>
    </source>
</evidence>
<feature type="binding site" evidence="1">
    <location>
        <position position="357"/>
    </location>
    <ligand>
        <name>Zn(2+)</name>
        <dbReference type="ChEBI" id="CHEBI:29105"/>
    </ligand>
</feature>
<reference evidence="2 3" key="1">
    <citation type="journal article" date="2013" name="Curr. Biol.">
        <title>The Genome of the Foraminiferan Reticulomyxa filosa.</title>
        <authorList>
            <person name="Glockner G."/>
            <person name="Hulsmann N."/>
            <person name="Schleicher M."/>
            <person name="Noegel A.A."/>
            <person name="Eichinger L."/>
            <person name="Gallinger C."/>
            <person name="Pawlowski J."/>
            <person name="Sierra R."/>
            <person name="Euteneuer U."/>
            <person name="Pillet L."/>
            <person name="Moustafa A."/>
            <person name="Platzer M."/>
            <person name="Groth M."/>
            <person name="Szafranski K."/>
            <person name="Schliwa M."/>
        </authorList>
    </citation>
    <scope>NUCLEOTIDE SEQUENCE [LARGE SCALE GENOMIC DNA]</scope>
</reference>
<dbReference type="Pfam" id="PF05147">
    <property type="entry name" value="LANC_like"/>
    <property type="match status" value="1"/>
</dbReference>
<accession>X6PG84</accession>
<keyword evidence="3" id="KW-1185">Reference proteome</keyword>
<dbReference type="InterPro" id="IPR012341">
    <property type="entry name" value="6hp_glycosidase-like_sf"/>
</dbReference>
<dbReference type="GO" id="GO:0046872">
    <property type="term" value="F:metal ion binding"/>
    <property type="evidence" value="ECO:0007669"/>
    <property type="project" value="UniProtKB-KW"/>
</dbReference>
<dbReference type="SMART" id="SM01260">
    <property type="entry name" value="LANC_like"/>
    <property type="match status" value="1"/>
</dbReference>
<evidence type="ECO:0000313" key="3">
    <source>
        <dbReference type="Proteomes" id="UP000023152"/>
    </source>
</evidence>
<comment type="caution">
    <text evidence="2">The sequence shown here is derived from an EMBL/GenBank/DDBJ whole genome shotgun (WGS) entry which is preliminary data.</text>
</comment>
<keyword evidence="1" id="KW-0862">Zinc</keyword>
<gene>
    <name evidence="2" type="ORF">RFI_00359</name>
</gene>
<evidence type="ECO:0000256" key="1">
    <source>
        <dbReference type="PIRSR" id="PIRSR607822-1"/>
    </source>
</evidence>